<dbReference type="EMBL" id="MCFA01000012">
    <property type="protein sequence ID" value="ORY17512.1"/>
    <property type="molecule type" value="Genomic_DNA"/>
</dbReference>
<comment type="caution">
    <text evidence="2">The sequence shown here is derived from an EMBL/GenBank/DDBJ whole genome shotgun (WGS) entry which is preliminary data.</text>
</comment>
<keyword evidence="3" id="KW-1185">Reference proteome</keyword>
<accession>A0A1Y2A4T3</accession>
<evidence type="ECO:0000313" key="2">
    <source>
        <dbReference type="EMBL" id="ORY17512.1"/>
    </source>
</evidence>
<dbReference type="AlphaFoldDB" id="A0A1Y2A4T3"/>
<reference evidence="2 3" key="1">
    <citation type="submission" date="2016-07" db="EMBL/GenBank/DDBJ databases">
        <title>Pervasive Adenine N6-methylation of Active Genes in Fungi.</title>
        <authorList>
            <consortium name="DOE Joint Genome Institute"/>
            <person name="Mondo S.J."/>
            <person name="Dannebaum R.O."/>
            <person name="Kuo R.C."/>
            <person name="Labutti K."/>
            <person name="Haridas S."/>
            <person name="Kuo A."/>
            <person name="Salamov A."/>
            <person name="Ahrendt S.R."/>
            <person name="Lipzen A."/>
            <person name="Sullivan W."/>
            <person name="Andreopoulos W.B."/>
            <person name="Clum A."/>
            <person name="Lindquist E."/>
            <person name="Daum C."/>
            <person name="Ramamoorthy G.K."/>
            <person name="Gryganskyi A."/>
            <person name="Culley D."/>
            <person name="Magnuson J.K."/>
            <person name="James T.Y."/>
            <person name="O'Malley M.A."/>
            <person name="Stajich J.E."/>
            <person name="Spatafora J.W."/>
            <person name="Visel A."/>
            <person name="Grigoriev I.V."/>
        </authorList>
    </citation>
    <scope>NUCLEOTIDE SEQUENCE [LARGE SCALE GENOMIC DNA]</scope>
    <source>
        <strain evidence="2 3">CBS 115471</strain>
    </source>
</reference>
<gene>
    <name evidence="2" type="ORF">BCR34DRAFT_555588</name>
</gene>
<evidence type="ECO:0000313" key="3">
    <source>
        <dbReference type="Proteomes" id="UP000193144"/>
    </source>
</evidence>
<proteinExistence type="predicted"/>
<evidence type="ECO:0000256" key="1">
    <source>
        <dbReference type="SAM" id="MobiDB-lite"/>
    </source>
</evidence>
<name>A0A1Y2A4T3_9PLEO</name>
<sequence>MRTRLHVYNPRKGNTKGGVHLRFSTMPYEGRIPKCDLRTLNSNSHTIGLKKDPW</sequence>
<dbReference type="Proteomes" id="UP000193144">
    <property type="component" value="Unassembled WGS sequence"/>
</dbReference>
<protein>
    <submittedName>
        <fullName evidence="2">Uncharacterized protein</fullName>
    </submittedName>
</protein>
<organism evidence="2 3">
    <name type="scientific">Clohesyomyces aquaticus</name>
    <dbReference type="NCBI Taxonomy" id="1231657"/>
    <lineage>
        <taxon>Eukaryota</taxon>
        <taxon>Fungi</taxon>
        <taxon>Dikarya</taxon>
        <taxon>Ascomycota</taxon>
        <taxon>Pezizomycotina</taxon>
        <taxon>Dothideomycetes</taxon>
        <taxon>Pleosporomycetidae</taxon>
        <taxon>Pleosporales</taxon>
        <taxon>Lindgomycetaceae</taxon>
        <taxon>Clohesyomyces</taxon>
    </lineage>
</organism>
<feature type="region of interest" description="Disordered" evidence="1">
    <location>
        <begin position="1"/>
        <end position="21"/>
    </location>
</feature>